<proteinExistence type="predicted"/>
<feature type="transmembrane region" description="Helical" evidence="1">
    <location>
        <begin position="50"/>
        <end position="74"/>
    </location>
</feature>
<feature type="transmembrane region" description="Helical" evidence="1">
    <location>
        <begin position="243"/>
        <end position="269"/>
    </location>
</feature>
<feature type="transmembrane region" description="Helical" evidence="1">
    <location>
        <begin position="155"/>
        <end position="174"/>
    </location>
</feature>
<evidence type="ECO:0000313" key="3">
    <source>
        <dbReference type="Proteomes" id="UP000076532"/>
    </source>
</evidence>
<keyword evidence="3" id="KW-1185">Reference proteome</keyword>
<dbReference type="Proteomes" id="UP000076532">
    <property type="component" value="Unassembled WGS sequence"/>
</dbReference>
<gene>
    <name evidence="2" type="ORF">FIBSPDRAFT_861603</name>
</gene>
<feature type="transmembrane region" description="Helical" evidence="1">
    <location>
        <begin position="318"/>
        <end position="341"/>
    </location>
</feature>
<sequence>MANTSCAFPSINDLLAQAEAGQANITTVVSTCQEICTMAWGAGNPDLSGVGLIICYVFQAVLTVLFGPLFCVFYQCLHKNLAAKTDQNLGALHDAFLDAIAQFSVPVAVAAVIRFRQNPPFYEIVFMQSLVTMQFLSLLATAVAAGIFDERKSAARIIVICVYGLVDFGFYMGLLGGLRTSVARWDAINELGDACQAYGTILPGFQAIKKLRWLLPHVNWGDDSFSDSFSFTESANDMAEDKMAGIIIGFILAGIVCLGIVVGVGWLLWEMFRRKYIPPIGLVSLGLSIGMLVELARMEQARTVMQNITGSDFADNEWGFGQIVSLFLWVPMCAQAMYCLLSLFF</sequence>
<evidence type="ECO:0000256" key="1">
    <source>
        <dbReference type="SAM" id="Phobius"/>
    </source>
</evidence>
<feature type="transmembrane region" description="Helical" evidence="1">
    <location>
        <begin position="276"/>
        <end position="298"/>
    </location>
</feature>
<dbReference type="EMBL" id="KV417554">
    <property type="protein sequence ID" value="KZP20598.1"/>
    <property type="molecule type" value="Genomic_DNA"/>
</dbReference>
<keyword evidence="1" id="KW-0472">Membrane</keyword>
<feature type="transmembrane region" description="Helical" evidence="1">
    <location>
        <begin position="125"/>
        <end position="148"/>
    </location>
</feature>
<protein>
    <submittedName>
        <fullName evidence="2">Uncharacterized protein</fullName>
    </submittedName>
</protein>
<accession>A0A166J8D9</accession>
<keyword evidence="1" id="KW-1133">Transmembrane helix</keyword>
<organism evidence="2 3">
    <name type="scientific">Athelia psychrophila</name>
    <dbReference type="NCBI Taxonomy" id="1759441"/>
    <lineage>
        <taxon>Eukaryota</taxon>
        <taxon>Fungi</taxon>
        <taxon>Dikarya</taxon>
        <taxon>Basidiomycota</taxon>
        <taxon>Agaricomycotina</taxon>
        <taxon>Agaricomycetes</taxon>
        <taxon>Agaricomycetidae</taxon>
        <taxon>Atheliales</taxon>
        <taxon>Atheliaceae</taxon>
        <taxon>Athelia</taxon>
    </lineage>
</organism>
<keyword evidence="1" id="KW-0812">Transmembrane</keyword>
<reference evidence="2 3" key="1">
    <citation type="journal article" date="2016" name="Mol. Biol. Evol.">
        <title>Comparative Genomics of Early-Diverging Mushroom-Forming Fungi Provides Insights into the Origins of Lignocellulose Decay Capabilities.</title>
        <authorList>
            <person name="Nagy L.G."/>
            <person name="Riley R."/>
            <person name="Tritt A."/>
            <person name="Adam C."/>
            <person name="Daum C."/>
            <person name="Floudas D."/>
            <person name="Sun H."/>
            <person name="Yadav J.S."/>
            <person name="Pangilinan J."/>
            <person name="Larsson K.H."/>
            <person name="Matsuura K."/>
            <person name="Barry K."/>
            <person name="Labutti K."/>
            <person name="Kuo R."/>
            <person name="Ohm R.A."/>
            <person name="Bhattacharya S.S."/>
            <person name="Shirouzu T."/>
            <person name="Yoshinaga Y."/>
            <person name="Martin F.M."/>
            <person name="Grigoriev I.V."/>
            <person name="Hibbett D.S."/>
        </authorList>
    </citation>
    <scope>NUCLEOTIDE SEQUENCE [LARGE SCALE GENOMIC DNA]</scope>
    <source>
        <strain evidence="2 3">CBS 109695</strain>
    </source>
</reference>
<name>A0A166J8D9_9AGAM</name>
<dbReference type="STRING" id="436010.A0A166J8D9"/>
<dbReference type="OrthoDB" id="2986689at2759"/>
<evidence type="ECO:0000313" key="2">
    <source>
        <dbReference type="EMBL" id="KZP20598.1"/>
    </source>
</evidence>
<dbReference type="AlphaFoldDB" id="A0A166J8D9"/>
<feature type="transmembrane region" description="Helical" evidence="1">
    <location>
        <begin position="95"/>
        <end position="113"/>
    </location>
</feature>